<dbReference type="NCBIfam" id="NF002017">
    <property type="entry name" value="PRK00823.1-2"/>
    <property type="match status" value="1"/>
</dbReference>
<dbReference type="PANTHER" id="PTHR12599">
    <property type="entry name" value="PTERIN-4-ALPHA-CARBINOLAMINE DEHYDRATASE"/>
    <property type="match status" value="1"/>
</dbReference>
<dbReference type="PANTHER" id="PTHR12599:SF0">
    <property type="entry name" value="PTERIN-4-ALPHA-CARBINOLAMINE DEHYDRATASE"/>
    <property type="match status" value="1"/>
</dbReference>
<comment type="caution">
    <text evidence="5">The sequence shown here is derived from an EMBL/GenBank/DDBJ whole genome shotgun (WGS) entry which is preliminary data.</text>
</comment>
<comment type="catalytic activity">
    <reaction evidence="1 4">
        <text>(4aS,6R)-4a-hydroxy-L-erythro-5,6,7,8-tetrahydrobiopterin = (6R)-L-erythro-6,7-dihydrobiopterin + H2O</text>
        <dbReference type="Rhea" id="RHEA:11920"/>
        <dbReference type="ChEBI" id="CHEBI:15377"/>
        <dbReference type="ChEBI" id="CHEBI:15642"/>
        <dbReference type="ChEBI" id="CHEBI:43120"/>
        <dbReference type="EC" id="4.2.1.96"/>
    </reaction>
</comment>
<proteinExistence type="inferred from homology"/>
<dbReference type="PATRIC" id="fig|1618666.3.peg.289"/>
<dbReference type="InterPro" id="IPR001533">
    <property type="entry name" value="Pterin_deHydtase"/>
</dbReference>
<keyword evidence="3 4" id="KW-0456">Lyase</keyword>
<evidence type="ECO:0000256" key="3">
    <source>
        <dbReference type="ARBA" id="ARBA00023239"/>
    </source>
</evidence>
<accession>A0A0G1UXU9</accession>
<reference evidence="5 6" key="1">
    <citation type="journal article" date="2015" name="Nature">
        <title>rRNA introns, odd ribosomes, and small enigmatic genomes across a large radiation of phyla.</title>
        <authorList>
            <person name="Brown C.T."/>
            <person name="Hug L.A."/>
            <person name="Thomas B.C."/>
            <person name="Sharon I."/>
            <person name="Castelle C.J."/>
            <person name="Singh A."/>
            <person name="Wilkins M.J."/>
            <person name="Williams K.H."/>
            <person name="Banfield J.F."/>
        </authorList>
    </citation>
    <scope>NUCLEOTIDE SEQUENCE [LARGE SCALE GENOMIC DNA]</scope>
</reference>
<dbReference type="EC" id="4.2.1.96" evidence="4"/>
<dbReference type="Proteomes" id="UP000034600">
    <property type="component" value="Unassembled WGS sequence"/>
</dbReference>
<evidence type="ECO:0000313" key="5">
    <source>
        <dbReference type="EMBL" id="KKU98982.1"/>
    </source>
</evidence>
<dbReference type="SUPFAM" id="SSF55248">
    <property type="entry name" value="PCD-like"/>
    <property type="match status" value="1"/>
</dbReference>
<dbReference type="AlphaFoldDB" id="A0A0G1UXU9"/>
<dbReference type="Gene3D" id="3.30.1360.20">
    <property type="entry name" value="Transcriptional coactivator/pterin dehydratase"/>
    <property type="match status" value="1"/>
</dbReference>
<evidence type="ECO:0000256" key="1">
    <source>
        <dbReference type="ARBA" id="ARBA00001554"/>
    </source>
</evidence>
<sequence length="108" mass="12350">MDLVSKKCVACEGGVEPFTKEQAKEYLKETPSWRLTADGSKIEREFEFKNFKESMAFVNKVADLAESEGHHPDIHIFYSRVHLELFTHSIGGLSENDFILAAKINFIR</sequence>
<evidence type="ECO:0000313" key="6">
    <source>
        <dbReference type="Proteomes" id="UP000034600"/>
    </source>
</evidence>
<dbReference type="HAMAP" id="MF_00434">
    <property type="entry name" value="Pterin_4_alpha"/>
    <property type="match status" value="1"/>
</dbReference>
<gene>
    <name evidence="5" type="ORF">UY32_C0009G0011</name>
</gene>
<dbReference type="Pfam" id="PF01329">
    <property type="entry name" value="Pterin_4a"/>
    <property type="match status" value="1"/>
</dbReference>
<dbReference type="GO" id="GO:0006729">
    <property type="term" value="P:tetrahydrobiopterin biosynthetic process"/>
    <property type="evidence" value="ECO:0007669"/>
    <property type="project" value="InterPro"/>
</dbReference>
<name>A0A0G1UXU9_9BACT</name>
<dbReference type="CDD" id="cd00913">
    <property type="entry name" value="PCD_DCoH_subfamily_a"/>
    <property type="match status" value="1"/>
</dbReference>
<dbReference type="GO" id="GO:0008124">
    <property type="term" value="F:4-alpha-hydroxytetrahydrobiopterin dehydratase activity"/>
    <property type="evidence" value="ECO:0007669"/>
    <property type="project" value="UniProtKB-UniRule"/>
</dbReference>
<evidence type="ECO:0000256" key="4">
    <source>
        <dbReference type="HAMAP-Rule" id="MF_00434"/>
    </source>
</evidence>
<dbReference type="InterPro" id="IPR036428">
    <property type="entry name" value="PCD_sf"/>
</dbReference>
<dbReference type="EMBL" id="LCPO01000009">
    <property type="protein sequence ID" value="KKU98982.1"/>
    <property type="molecule type" value="Genomic_DNA"/>
</dbReference>
<comment type="similarity">
    <text evidence="2 4">Belongs to the pterin-4-alpha-carbinolamine dehydratase family.</text>
</comment>
<evidence type="ECO:0000256" key="2">
    <source>
        <dbReference type="ARBA" id="ARBA00006472"/>
    </source>
</evidence>
<organism evidence="5 6">
    <name type="scientific">Candidatus Jorgensenbacteria bacterium GW2011_GWC1_48_8</name>
    <dbReference type="NCBI Taxonomy" id="1618666"/>
    <lineage>
        <taxon>Bacteria</taxon>
        <taxon>Candidatus Joergenseniibacteriota</taxon>
    </lineage>
</organism>
<protein>
    <recommendedName>
        <fullName evidence="4">Putative pterin-4-alpha-carbinolamine dehydratase</fullName>
        <shortName evidence="4">PHS</shortName>
        <ecNumber evidence="4">4.2.1.96</ecNumber>
    </recommendedName>
    <alternativeName>
        <fullName evidence="4">4-alpha-hydroxy-tetrahydropterin dehydratase</fullName>
    </alternativeName>
    <alternativeName>
        <fullName evidence="4">Pterin carbinolamine dehydratase</fullName>
        <shortName evidence="4">PCD</shortName>
    </alternativeName>
</protein>